<dbReference type="PROSITE" id="PS51257">
    <property type="entry name" value="PROKAR_LIPOPROTEIN"/>
    <property type="match status" value="1"/>
</dbReference>
<feature type="signal peptide" evidence="1">
    <location>
        <begin position="1"/>
        <end position="18"/>
    </location>
</feature>
<accession>A0A8J3GE73</accession>
<sequence length="147" mass="16160">MSKVKISGLLLTASLAFAGCGYNVQYSALNNPITPLNAEDASAVAARGPISPSEVTLFLTQRPQGEYRELGVITIPTYQTVPPQEEIFQLFRDKAAEVGADGVILLDPQMAVDSYTTPNYVYDWGVFYTETVRSRSIFRGMAIQFIQ</sequence>
<dbReference type="AlphaFoldDB" id="A0A8J3GE73"/>
<keyword evidence="3" id="KW-1185">Reference proteome</keyword>
<dbReference type="EMBL" id="BMXG01000009">
    <property type="protein sequence ID" value="GHC01032.1"/>
    <property type="molecule type" value="Genomic_DNA"/>
</dbReference>
<reference evidence="2" key="2">
    <citation type="submission" date="2020-09" db="EMBL/GenBank/DDBJ databases">
        <authorList>
            <person name="Sun Q."/>
            <person name="Kim S."/>
        </authorList>
    </citation>
    <scope>NUCLEOTIDE SEQUENCE</scope>
    <source>
        <strain evidence="2">KCTC 12870</strain>
    </source>
</reference>
<evidence type="ECO:0000313" key="3">
    <source>
        <dbReference type="Proteomes" id="UP000642829"/>
    </source>
</evidence>
<evidence type="ECO:0008006" key="4">
    <source>
        <dbReference type="Google" id="ProtNLM"/>
    </source>
</evidence>
<keyword evidence="1" id="KW-0732">Signal</keyword>
<evidence type="ECO:0000313" key="2">
    <source>
        <dbReference type="EMBL" id="GHC01032.1"/>
    </source>
</evidence>
<name>A0A8J3GE73_9BACT</name>
<feature type="chain" id="PRO_5035327584" description="Lipoprotein" evidence="1">
    <location>
        <begin position="19"/>
        <end position="147"/>
    </location>
</feature>
<gene>
    <name evidence="2" type="ORF">GCM10007047_16780</name>
</gene>
<proteinExistence type="predicted"/>
<dbReference type="Proteomes" id="UP000642829">
    <property type="component" value="Unassembled WGS sequence"/>
</dbReference>
<comment type="caution">
    <text evidence="2">The sequence shown here is derived from an EMBL/GenBank/DDBJ whole genome shotgun (WGS) entry which is preliminary data.</text>
</comment>
<organism evidence="2 3">
    <name type="scientific">Cerasicoccus arenae</name>
    <dbReference type="NCBI Taxonomy" id="424488"/>
    <lineage>
        <taxon>Bacteria</taxon>
        <taxon>Pseudomonadati</taxon>
        <taxon>Verrucomicrobiota</taxon>
        <taxon>Opitutia</taxon>
        <taxon>Puniceicoccales</taxon>
        <taxon>Cerasicoccaceae</taxon>
        <taxon>Cerasicoccus</taxon>
    </lineage>
</organism>
<reference evidence="2" key="1">
    <citation type="journal article" date="2014" name="Int. J. Syst. Evol. Microbiol.">
        <title>Complete genome sequence of Corynebacterium casei LMG S-19264T (=DSM 44701T), isolated from a smear-ripened cheese.</title>
        <authorList>
            <consortium name="US DOE Joint Genome Institute (JGI-PGF)"/>
            <person name="Walter F."/>
            <person name="Albersmeier A."/>
            <person name="Kalinowski J."/>
            <person name="Ruckert C."/>
        </authorList>
    </citation>
    <scope>NUCLEOTIDE SEQUENCE</scope>
    <source>
        <strain evidence="2">KCTC 12870</strain>
    </source>
</reference>
<evidence type="ECO:0000256" key="1">
    <source>
        <dbReference type="SAM" id="SignalP"/>
    </source>
</evidence>
<protein>
    <recommendedName>
        <fullName evidence="4">Lipoprotein</fullName>
    </recommendedName>
</protein>